<keyword evidence="1 4" id="KW-0808">Transferase</keyword>
<dbReference type="Gene3D" id="3.40.50.2000">
    <property type="entry name" value="Glycogen Phosphorylase B"/>
    <property type="match status" value="2"/>
</dbReference>
<dbReference type="RefSeq" id="WP_023568400.1">
    <property type="nucleotide sequence ID" value="NZ_AP027258.1"/>
</dbReference>
<dbReference type="Pfam" id="PF00534">
    <property type="entry name" value="Glycos_transf_1"/>
    <property type="match status" value="1"/>
</dbReference>
<feature type="domain" description="Glycosyltransferase subfamily 4-like N-terminal" evidence="3">
    <location>
        <begin position="14"/>
        <end position="171"/>
    </location>
</feature>
<organism evidence="4">
    <name type="scientific">Escherichia coli</name>
    <dbReference type="NCBI Taxonomy" id="562"/>
    <lineage>
        <taxon>Bacteria</taxon>
        <taxon>Pseudomonadati</taxon>
        <taxon>Pseudomonadota</taxon>
        <taxon>Gammaproteobacteria</taxon>
        <taxon>Enterobacterales</taxon>
        <taxon>Enterobacteriaceae</taxon>
        <taxon>Escherichia</taxon>
    </lineage>
</organism>
<dbReference type="AlphaFoldDB" id="A0A0B4N4G7"/>
<sequence length="360" mass="41251">MKILYILNKSVLTGPNIVALTNIEHIHDQGYDVSICFLNNGDDLNNIFPFLKEIEVFYLNLKSLGFISGLKNLNYYINSIKPTIIHSHCFLPDIYNIFNKFFCGPIKNKRVTTIHNIPKEDYRLRYGRIKGSLLLYFHKALFPFFDNCICISKTVQKSIGIKKTSVIYNPVRDVFFNSTKDDVECLTIVYCGHFSQLKNPITLIQLLADSKVNFQFLGIGDGPLLYQCRQLVKKDPRFTFVGRVNHVHKFYEKANCLIHISQTEGFCLSVAEALASNMYVITNELPVFLELKQALSSEGFYMLNDINNYNLEMVLNSINRKIEAGERCNSGASNRVKALLSPTFIAQQHIVLYQKLTVEK</sequence>
<dbReference type="PANTHER" id="PTHR46401">
    <property type="entry name" value="GLYCOSYLTRANSFERASE WBBK-RELATED"/>
    <property type="match status" value="1"/>
</dbReference>
<dbReference type="InterPro" id="IPR001296">
    <property type="entry name" value="Glyco_trans_1"/>
</dbReference>
<dbReference type="GO" id="GO:0016757">
    <property type="term" value="F:glycosyltransferase activity"/>
    <property type="evidence" value="ECO:0007669"/>
    <property type="project" value="UniProtKB-KW"/>
</dbReference>
<name>A0A0B4N4G7_ECOLX</name>
<dbReference type="PANTHER" id="PTHR46401:SF2">
    <property type="entry name" value="GLYCOSYLTRANSFERASE WBBK-RELATED"/>
    <property type="match status" value="1"/>
</dbReference>
<accession>A0A0B4N4G7</accession>
<keyword evidence="4" id="KW-0328">Glycosyltransferase</keyword>
<protein>
    <submittedName>
        <fullName evidence="4">UDP-D-galactose:(Glucosyl)lipopolysaccharide-1, 6-D-galactosyltransferase</fullName>
    </submittedName>
</protein>
<feature type="domain" description="Glycosyl transferase family 1" evidence="2">
    <location>
        <begin position="181"/>
        <end position="290"/>
    </location>
</feature>
<dbReference type="SUPFAM" id="SSF53756">
    <property type="entry name" value="UDP-Glycosyltransferase/glycogen phosphorylase"/>
    <property type="match status" value="1"/>
</dbReference>
<evidence type="ECO:0000256" key="1">
    <source>
        <dbReference type="ARBA" id="ARBA00022679"/>
    </source>
</evidence>
<evidence type="ECO:0000313" key="4">
    <source>
        <dbReference type="EMBL" id="AIG62836.1"/>
    </source>
</evidence>
<proteinExistence type="predicted"/>
<dbReference type="InterPro" id="IPR028098">
    <property type="entry name" value="Glyco_trans_4-like_N"/>
</dbReference>
<evidence type="ECO:0000259" key="2">
    <source>
        <dbReference type="Pfam" id="PF00534"/>
    </source>
</evidence>
<evidence type="ECO:0000259" key="3">
    <source>
        <dbReference type="Pfam" id="PF13439"/>
    </source>
</evidence>
<dbReference type="EMBL" id="KJ778807">
    <property type="protein sequence ID" value="AIG62836.1"/>
    <property type="molecule type" value="Genomic_DNA"/>
</dbReference>
<reference evidence="4" key="1">
    <citation type="journal article" date="2016" name="PLoS ONE">
        <title>Comparison of O-Antigen Gene Clusters of All O-Serogroups of Escherichia coli and Proposal for Adopting a New Nomenclature for O-Typing.</title>
        <authorList>
            <person name="DebRoy C."/>
            <person name="Fratamico P.M."/>
            <person name="Yan X."/>
            <person name="Baranzoni G."/>
            <person name="Liu Y."/>
            <person name="Needleman D.S."/>
            <person name="Tebbs R."/>
            <person name="O'Connell C.D."/>
            <person name="Allred A."/>
            <person name="Swimley M."/>
            <person name="Mwangi M."/>
            <person name="Kapur V."/>
            <person name="Raygoza Garay J.A."/>
            <person name="Roberts E.L."/>
            <person name="Katani R."/>
        </authorList>
    </citation>
    <scope>NUCLEOTIDE SEQUENCE</scope>
    <source>
        <strain evidence="4">E 3a</strain>
    </source>
</reference>
<dbReference type="Pfam" id="PF13439">
    <property type="entry name" value="Glyco_transf_4"/>
    <property type="match status" value="1"/>
</dbReference>